<keyword evidence="3" id="KW-1185">Reference proteome</keyword>
<dbReference type="Proteomes" id="UP001230978">
    <property type="component" value="Chromosome"/>
</dbReference>
<feature type="region of interest" description="Disordered" evidence="1">
    <location>
        <begin position="1"/>
        <end position="20"/>
    </location>
</feature>
<dbReference type="Gene3D" id="2.60.120.10">
    <property type="entry name" value="Jelly Rolls"/>
    <property type="match status" value="1"/>
</dbReference>
<keyword evidence="2" id="KW-0456">Lyase</keyword>
<gene>
    <name evidence="2" type="ORF">QF092_10535</name>
</gene>
<dbReference type="SUPFAM" id="SSF51182">
    <property type="entry name" value="RmlC-like cupins"/>
    <property type="match status" value="1"/>
</dbReference>
<dbReference type="GO" id="GO:0016829">
    <property type="term" value="F:lyase activity"/>
    <property type="evidence" value="ECO:0007669"/>
    <property type="project" value="UniProtKB-KW"/>
</dbReference>
<proteinExistence type="predicted"/>
<dbReference type="InterPro" id="IPR031723">
    <property type="entry name" value="DMSP_lyase"/>
</dbReference>
<dbReference type="RefSeq" id="WP_281463858.1">
    <property type="nucleotide sequence ID" value="NZ_CP124535.1"/>
</dbReference>
<evidence type="ECO:0000256" key="1">
    <source>
        <dbReference type="SAM" id="MobiDB-lite"/>
    </source>
</evidence>
<sequence length="218" mass="23963">MMSETGLRRAWGPGQGEGEERRLAMRDRMVQRFIEASEAAVMASAVPGSPAEAVAREVFRRCHASVGRAQEVPPATLPVCGWLEAALDSAAEGPRCAVADAFEPLADRLEWERRDAADPANRSFFDGHANALILGPGGYEERDDLWIGATLMAPGVTYVDHHHPPAEVYLSLTPGEWWNAEMDWTDPGMGRLIYNPPGILHAMRSGDKPFLALWYLPN</sequence>
<organism evidence="2 3">
    <name type="scientific">Fuscovulum ytuae</name>
    <dbReference type="NCBI Taxonomy" id="3042299"/>
    <lineage>
        <taxon>Bacteria</taxon>
        <taxon>Pseudomonadati</taxon>
        <taxon>Pseudomonadota</taxon>
        <taxon>Alphaproteobacteria</taxon>
        <taxon>Rhodobacterales</taxon>
        <taxon>Paracoccaceae</taxon>
        <taxon>Fuscovulum</taxon>
    </lineage>
</organism>
<dbReference type="InterPro" id="IPR011051">
    <property type="entry name" value="RmlC_Cupin_sf"/>
</dbReference>
<dbReference type="Pfam" id="PF16867">
    <property type="entry name" value="DMSP_lyase"/>
    <property type="match status" value="1"/>
</dbReference>
<dbReference type="InterPro" id="IPR014710">
    <property type="entry name" value="RmlC-like_jellyroll"/>
</dbReference>
<reference evidence="2 3" key="1">
    <citation type="submission" date="2023-04" db="EMBL/GenBank/DDBJ databases">
        <title>YMD61, complete Genome.</title>
        <authorList>
            <person name="Zhang J."/>
        </authorList>
    </citation>
    <scope>NUCLEOTIDE SEQUENCE [LARGE SCALE GENOMIC DNA]</scope>
    <source>
        <strain evidence="2 3">YMD61</strain>
    </source>
</reference>
<dbReference type="EMBL" id="CP124535">
    <property type="protein sequence ID" value="WGV14732.1"/>
    <property type="molecule type" value="Genomic_DNA"/>
</dbReference>
<evidence type="ECO:0000313" key="2">
    <source>
        <dbReference type="EMBL" id="WGV14732.1"/>
    </source>
</evidence>
<name>A0ABY8Q3F4_9RHOB</name>
<protein>
    <submittedName>
        <fullName evidence="2">Dimethylsulfonioproprionate lyase family protein</fullName>
    </submittedName>
</protein>
<evidence type="ECO:0000313" key="3">
    <source>
        <dbReference type="Proteomes" id="UP001230978"/>
    </source>
</evidence>
<accession>A0ABY8Q3F4</accession>